<dbReference type="EMBL" id="CP065047">
    <property type="protein sequence ID" value="QPI38181.1"/>
    <property type="molecule type" value="Genomic_DNA"/>
</dbReference>
<dbReference type="PANTHER" id="PTHR43798">
    <property type="entry name" value="MONOACYLGLYCEROL LIPASE"/>
    <property type="match status" value="1"/>
</dbReference>
<dbReference type="InterPro" id="IPR029058">
    <property type="entry name" value="AB_hydrolase_fold"/>
</dbReference>
<accession>A0AAX1J9N3</accession>
<dbReference type="RefSeq" id="WP_085072584.1">
    <property type="nucleotide sequence ID" value="NZ_BLKU01000001.1"/>
</dbReference>
<evidence type="ECO:0000313" key="5">
    <source>
        <dbReference type="Proteomes" id="UP000663583"/>
    </source>
</evidence>
<sequence length="296" mass="32462">MDVNTLDLHRQFATISSGPVSYLDVGRGRTAVFIHGVVTNSLLWRNVISAVASADRRCIAMDLPGHGHTPAATIEADVSLTALANRVIELCDHLKLDQIDLIGNDTGGAVAQIAATRLRNRLATLTLTNCDTEGNVPPPLFKPVVFTARWPRIFARVGPWAAAHPRLMRVLLAAGYQDIQRVPAQILTAYWQPVLGTGDRARSFAHLLASIDSDDLAAVTPQLRQLHVPTLIAWGTGDPFFRLKWAHRLAELIPGTTKVATIRGGRLFFPDERAAEFVELLQEHWGLGIRPPYQST</sequence>
<dbReference type="Gene3D" id="3.40.50.1820">
    <property type="entry name" value="alpha/beta hydrolase"/>
    <property type="match status" value="1"/>
</dbReference>
<dbReference type="PRINTS" id="PR00111">
    <property type="entry name" value="ABHYDROLASE"/>
</dbReference>
<organism evidence="3 5">
    <name type="scientific">Mycobacterium kubicae</name>
    <dbReference type="NCBI Taxonomy" id="120959"/>
    <lineage>
        <taxon>Bacteria</taxon>
        <taxon>Bacillati</taxon>
        <taxon>Actinomycetota</taxon>
        <taxon>Actinomycetes</taxon>
        <taxon>Mycobacteriales</taxon>
        <taxon>Mycobacteriaceae</taxon>
        <taxon>Mycobacterium</taxon>
        <taxon>Mycobacterium simiae complex</taxon>
    </lineage>
</organism>
<reference evidence="3" key="3">
    <citation type="submission" date="2020-11" db="EMBL/GenBank/DDBJ databases">
        <title>Intraspecies plasmid and genomic variation of Mycobacterium kubicae revealed by the complete genome sequences of two clinical isolates.</title>
        <authorList>
            <person name="Hendrix J.R."/>
            <person name="Epperson L.E."/>
            <person name="Honda J.R."/>
            <person name="Strong M."/>
        </authorList>
    </citation>
    <scope>NUCLEOTIDE SEQUENCE</scope>
    <source>
        <strain evidence="3">JCM 13573</strain>
    </source>
</reference>
<dbReference type="SUPFAM" id="SSF53474">
    <property type="entry name" value="alpha/beta-Hydrolases"/>
    <property type="match status" value="1"/>
</dbReference>
<dbReference type="EMBL" id="BLKU01000001">
    <property type="protein sequence ID" value="GFG62540.1"/>
    <property type="molecule type" value="Genomic_DNA"/>
</dbReference>
<reference evidence="2 4" key="1">
    <citation type="journal article" date="2019" name="Emerg. Microbes Infect.">
        <title>Comprehensive subspecies identification of 175 nontuberculous mycobacteria species based on 7547 genomic profiles.</title>
        <authorList>
            <person name="Matsumoto Y."/>
            <person name="Kinjo T."/>
            <person name="Motooka D."/>
            <person name="Nabeya D."/>
            <person name="Jung N."/>
            <person name="Uechi K."/>
            <person name="Horii T."/>
            <person name="Iida T."/>
            <person name="Fujita J."/>
            <person name="Nakamura S."/>
        </authorList>
    </citation>
    <scope>NUCLEOTIDE SEQUENCE [LARGE SCALE GENOMIC DNA]</scope>
    <source>
        <strain evidence="2 4">JCM 13573</strain>
    </source>
</reference>
<dbReference type="Proteomes" id="UP000465306">
    <property type="component" value="Unassembled WGS sequence"/>
</dbReference>
<keyword evidence="4" id="KW-1185">Reference proteome</keyword>
<dbReference type="InterPro" id="IPR000073">
    <property type="entry name" value="AB_hydrolase_1"/>
</dbReference>
<dbReference type="GO" id="GO:0016787">
    <property type="term" value="F:hydrolase activity"/>
    <property type="evidence" value="ECO:0007669"/>
    <property type="project" value="UniProtKB-KW"/>
</dbReference>
<dbReference type="KEGG" id="mku:I2456_00930"/>
<dbReference type="Pfam" id="PF00561">
    <property type="entry name" value="Abhydrolase_1"/>
    <property type="match status" value="1"/>
</dbReference>
<protein>
    <submittedName>
        <fullName evidence="2 3">Alpha/beta hydrolase</fullName>
    </submittedName>
</protein>
<evidence type="ECO:0000313" key="4">
    <source>
        <dbReference type="Proteomes" id="UP000465306"/>
    </source>
</evidence>
<gene>
    <name evidence="3" type="ORF">I2456_00930</name>
    <name evidence="2" type="ORF">MKUB_00300</name>
</gene>
<reference evidence="2" key="2">
    <citation type="submission" date="2020-02" db="EMBL/GenBank/DDBJ databases">
        <authorList>
            <person name="Matsumoto Y."/>
            <person name="Kinjo T."/>
            <person name="Motooka D."/>
            <person name="Nabeya D."/>
            <person name="Jung N."/>
            <person name="Uechi K."/>
            <person name="Horii T."/>
            <person name="Iida T."/>
            <person name="Fujita J."/>
            <person name="Nakamura S."/>
        </authorList>
    </citation>
    <scope>NUCLEOTIDE SEQUENCE</scope>
    <source>
        <strain evidence="2">JCM 13573</strain>
    </source>
</reference>
<dbReference type="Proteomes" id="UP000663583">
    <property type="component" value="Chromosome"/>
</dbReference>
<dbReference type="AlphaFoldDB" id="A0AAX1J9N3"/>
<name>A0AAX1J9N3_9MYCO</name>
<evidence type="ECO:0000313" key="2">
    <source>
        <dbReference type="EMBL" id="GFG62540.1"/>
    </source>
</evidence>
<evidence type="ECO:0000313" key="3">
    <source>
        <dbReference type="EMBL" id="QPI38181.1"/>
    </source>
</evidence>
<dbReference type="InterPro" id="IPR050266">
    <property type="entry name" value="AB_hydrolase_sf"/>
</dbReference>
<evidence type="ECO:0000259" key="1">
    <source>
        <dbReference type="Pfam" id="PF00561"/>
    </source>
</evidence>
<feature type="domain" description="AB hydrolase-1" evidence="1">
    <location>
        <begin position="32"/>
        <end position="271"/>
    </location>
</feature>
<keyword evidence="3" id="KW-0378">Hydrolase</keyword>
<proteinExistence type="predicted"/>